<evidence type="ECO:0000256" key="1">
    <source>
        <dbReference type="SAM" id="SignalP"/>
    </source>
</evidence>
<name>A0A9N7YFX9_PLEPL</name>
<dbReference type="AlphaFoldDB" id="A0A9N7YFX9"/>
<evidence type="ECO:0000313" key="2">
    <source>
        <dbReference type="EMBL" id="CAB1425132.1"/>
    </source>
</evidence>
<keyword evidence="1" id="KW-0732">Signal</keyword>
<proteinExistence type="predicted"/>
<organism evidence="2 3">
    <name type="scientific">Pleuronectes platessa</name>
    <name type="common">European plaice</name>
    <dbReference type="NCBI Taxonomy" id="8262"/>
    <lineage>
        <taxon>Eukaryota</taxon>
        <taxon>Metazoa</taxon>
        <taxon>Chordata</taxon>
        <taxon>Craniata</taxon>
        <taxon>Vertebrata</taxon>
        <taxon>Euteleostomi</taxon>
        <taxon>Actinopterygii</taxon>
        <taxon>Neopterygii</taxon>
        <taxon>Teleostei</taxon>
        <taxon>Neoteleostei</taxon>
        <taxon>Acanthomorphata</taxon>
        <taxon>Carangaria</taxon>
        <taxon>Pleuronectiformes</taxon>
        <taxon>Pleuronectoidei</taxon>
        <taxon>Pleuronectidae</taxon>
        <taxon>Pleuronectes</taxon>
    </lineage>
</organism>
<protein>
    <recommendedName>
        <fullName evidence="4">Secreted protein</fullName>
    </recommendedName>
</protein>
<accession>A0A9N7YFX9</accession>
<gene>
    <name evidence="2" type="ORF">PLEPLA_LOCUS13062</name>
</gene>
<reference evidence="2" key="1">
    <citation type="submission" date="2020-03" db="EMBL/GenBank/DDBJ databases">
        <authorList>
            <person name="Weist P."/>
        </authorList>
    </citation>
    <scope>NUCLEOTIDE SEQUENCE</scope>
</reference>
<evidence type="ECO:0000313" key="3">
    <source>
        <dbReference type="Proteomes" id="UP001153269"/>
    </source>
</evidence>
<dbReference type="Proteomes" id="UP001153269">
    <property type="component" value="Unassembled WGS sequence"/>
</dbReference>
<dbReference type="EMBL" id="CADEAL010000779">
    <property type="protein sequence ID" value="CAB1425132.1"/>
    <property type="molecule type" value="Genomic_DNA"/>
</dbReference>
<comment type="caution">
    <text evidence="2">The sequence shown here is derived from an EMBL/GenBank/DDBJ whole genome shotgun (WGS) entry which is preliminary data.</text>
</comment>
<feature type="signal peptide" evidence="1">
    <location>
        <begin position="1"/>
        <end position="25"/>
    </location>
</feature>
<feature type="chain" id="PRO_5040118271" description="Secreted protein" evidence="1">
    <location>
        <begin position="26"/>
        <end position="90"/>
    </location>
</feature>
<keyword evidence="3" id="KW-1185">Reference proteome</keyword>
<sequence length="90" mass="10574">MSLSILWVRRVFLLMKGLNLHSRLGNPVSSENVQWQRWSTWNNVTISQSETPDCEMSFNSGLRHKHGALGRPRRHLPSVRRIQVKLQEFH</sequence>
<evidence type="ECO:0008006" key="4">
    <source>
        <dbReference type="Google" id="ProtNLM"/>
    </source>
</evidence>